<dbReference type="WBParaSite" id="nRc.2.0.1.t47603-RA">
    <property type="protein sequence ID" value="nRc.2.0.1.t47603-RA"/>
    <property type="gene ID" value="nRc.2.0.1.g47603"/>
</dbReference>
<evidence type="ECO:0000313" key="3">
    <source>
        <dbReference type="WBParaSite" id="nRc.2.0.1.t47603-RA"/>
    </source>
</evidence>
<proteinExistence type="predicted"/>
<feature type="region of interest" description="Disordered" evidence="1">
    <location>
        <begin position="1"/>
        <end position="34"/>
    </location>
</feature>
<accession>A0A915LB69</accession>
<name>A0A915LB69_ROMCU</name>
<dbReference type="AlphaFoldDB" id="A0A915LB69"/>
<evidence type="ECO:0000313" key="2">
    <source>
        <dbReference type="Proteomes" id="UP000887565"/>
    </source>
</evidence>
<feature type="compositionally biased region" description="Basic and acidic residues" evidence="1">
    <location>
        <begin position="14"/>
        <end position="34"/>
    </location>
</feature>
<protein>
    <submittedName>
        <fullName evidence="3">Uncharacterized protein</fullName>
    </submittedName>
</protein>
<keyword evidence="2" id="KW-1185">Reference proteome</keyword>
<feature type="compositionally biased region" description="Pro residues" evidence="1">
    <location>
        <begin position="1"/>
        <end position="13"/>
    </location>
</feature>
<evidence type="ECO:0000256" key="1">
    <source>
        <dbReference type="SAM" id="MobiDB-lite"/>
    </source>
</evidence>
<organism evidence="2 3">
    <name type="scientific">Romanomermis culicivorax</name>
    <name type="common">Nematode worm</name>
    <dbReference type="NCBI Taxonomy" id="13658"/>
    <lineage>
        <taxon>Eukaryota</taxon>
        <taxon>Metazoa</taxon>
        <taxon>Ecdysozoa</taxon>
        <taxon>Nematoda</taxon>
        <taxon>Enoplea</taxon>
        <taxon>Dorylaimia</taxon>
        <taxon>Mermithida</taxon>
        <taxon>Mermithoidea</taxon>
        <taxon>Mermithidae</taxon>
        <taxon>Romanomermis</taxon>
    </lineage>
</organism>
<sequence length="34" mass="3601">MVKGVLPPPPAPPPERRDDVGAAIRDGELLRLPA</sequence>
<dbReference type="Proteomes" id="UP000887565">
    <property type="component" value="Unplaced"/>
</dbReference>
<reference evidence="3" key="1">
    <citation type="submission" date="2022-11" db="UniProtKB">
        <authorList>
            <consortium name="WormBaseParasite"/>
        </authorList>
    </citation>
    <scope>IDENTIFICATION</scope>
</reference>